<comment type="caution">
    <text evidence="1">The sequence shown here is derived from an EMBL/GenBank/DDBJ whole genome shotgun (WGS) entry which is preliminary data.</text>
</comment>
<name>J9G5A7_9ZZZZ</name>
<organism evidence="1">
    <name type="scientific">gut metagenome</name>
    <dbReference type="NCBI Taxonomy" id="749906"/>
    <lineage>
        <taxon>unclassified sequences</taxon>
        <taxon>metagenomes</taxon>
        <taxon>organismal metagenomes</taxon>
    </lineage>
</organism>
<proteinExistence type="predicted"/>
<accession>J9G5A7</accession>
<evidence type="ECO:0000313" key="1">
    <source>
        <dbReference type="EMBL" id="EJW94694.1"/>
    </source>
</evidence>
<dbReference type="AlphaFoldDB" id="J9G5A7"/>
<protein>
    <submittedName>
        <fullName evidence="1">Uncharacterized protein</fullName>
    </submittedName>
</protein>
<reference evidence="1" key="1">
    <citation type="journal article" date="2012" name="PLoS ONE">
        <title>Gene sets for utilization of primary and secondary nutrition supplies in the distal gut of endangered iberian lynx.</title>
        <authorList>
            <person name="Alcaide M."/>
            <person name="Messina E."/>
            <person name="Richter M."/>
            <person name="Bargiela R."/>
            <person name="Peplies J."/>
            <person name="Huws S.A."/>
            <person name="Newbold C.J."/>
            <person name="Golyshin P.N."/>
            <person name="Simon M.A."/>
            <person name="Lopez G."/>
            <person name="Yakimov M.M."/>
            <person name="Ferrer M."/>
        </authorList>
    </citation>
    <scope>NUCLEOTIDE SEQUENCE</scope>
</reference>
<dbReference type="EMBL" id="AMCI01006229">
    <property type="protein sequence ID" value="EJW94694.1"/>
    <property type="molecule type" value="Genomic_DNA"/>
</dbReference>
<sequence>MFGHYSLLSNASKKREVTISINALFRTCSFKTPWLK</sequence>
<gene>
    <name evidence="1" type="ORF">EVA_17199</name>
</gene>